<keyword evidence="7" id="KW-0808">Transferase</keyword>
<evidence type="ECO:0000256" key="15">
    <source>
        <dbReference type="ARBA" id="ARBA00058403"/>
    </source>
</evidence>
<evidence type="ECO:0000256" key="10">
    <source>
        <dbReference type="ARBA" id="ARBA00022782"/>
    </source>
</evidence>
<dbReference type="Pfam" id="PF00069">
    <property type="entry name" value="Pkinase"/>
    <property type="match status" value="1"/>
</dbReference>
<gene>
    <name evidence="21" type="primary">LOC116293978</name>
</gene>
<evidence type="ECO:0000313" key="20">
    <source>
        <dbReference type="Proteomes" id="UP000515163"/>
    </source>
</evidence>
<dbReference type="Proteomes" id="UP000515163">
    <property type="component" value="Unplaced"/>
</dbReference>
<keyword evidence="5" id="KW-0723">Serine/threonine-protein kinase</keyword>
<dbReference type="GO" id="GO:0030154">
    <property type="term" value="P:cell differentiation"/>
    <property type="evidence" value="ECO:0007669"/>
    <property type="project" value="UniProtKB-KW"/>
</dbReference>
<dbReference type="InParanoid" id="A0A6P8HNT6"/>
<evidence type="ECO:0000256" key="13">
    <source>
        <dbReference type="ARBA" id="ARBA00023242"/>
    </source>
</evidence>
<dbReference type="InterPro" id="IPR000719">
    <property type="entry name" value="Prot_kinase_dom"/>
</dbReference>
<evidence type="ECO:0000256" key="1">
    <source>
        <dbReference type="ARBA" id="ARBA00001946"/>
    </source>
</evidence>
<name>A0A6P8HNT6_ACTTE</name>
<feature type="compositionally biased region" description="Polar residues" evidence="18">
    <location>
        <begin position="427"/>
        <end position="436"/>
    </location>
</feature>
<evidence type="ECO:0000256" key="5">
    <source>
        <dbReference type="ARBA" id="ARBA00022527"/>
    </source>
</evidence>
<dbReference type="PROSITE" id="PS00108">
    <property type="entry name" value="PROTEIN_KINASE_ST"/>
    <property type="match status" value="1"/>
</dbReference>
<dbReference type="SMART" id="SM00220">
    <property type="entry name" value="S_TKc"/>
    <property type="match status" value="1"/>
</dbReference>
<comment type="cofactor">
    <cofactor evidence="1">
        <name>Mg(2+)</name>
        <dbReference type="ChEBI" id="CHEBI:18420"/>
    </cofactor>
</comment>
<feature type="compositionally biased region" description="Low complexity" evidence="18">
    <location>
        <begin position="807"/>
        <end position="826"/>
    </location>
</feature>
<dbReference type="GO" id="GO:0004674">
    <property type="term" value="F:protein serine/threonine kinase activity"/>
    <property type="evidence" value="ECO:0007669"/>
    <property type="project" value="UniProtKB-KW"/>
</dbReference>
<evidence type="ECO:0000256" key="16">
    <source>
        <dbReference type="ARBA" id="ARBA00071827"/>
    </source>
</evidence>
<keyword evidence="8 17" id="KW-0547">Nucleotide-binding</keyword>
<evidence type="ECO:0000256" key="8">
    <source>
        <dbReference type="ARBA" id="ARBA00022741"/>
    </source>
</evidence>
<dbReference type="GeneID" id="116293978"/>
<reference evidence="21" key="1">
    <citation type="submission" date="2025-08" db="UniProtKB">
        <authorList>
            <consortium name="RefSeq"/>
        </authorList>
    </citation>
    <scope>IDENTIFICATION</scope>
    <source>
        <tissue evidence="21">Tentacle</tissue>
    </source>
</reference>
<keyword evidence="20" id="KW-1185">Reference proteome</keyword>
<evidence type="ECO:0000256" key="12">
    <source>
        <dbReference type="ARBA" id="ARBA00022990"/>
    </source>
</evidence>
<keyword evidence="12" id="KW-0007">Acetylation</keyword>
<evidence type="ECO:0000259" key="19">
    <source>
        <dbReference type="PROSITE" id="PS50011"/>
    </source>
</evidence>
<sequence>MAKRTYTIKDKEIEIKFEVDARYKLIESIGNGAYGVVCSALDTKTGAKVAVKKIPRTFDVLTVAKRTYRELKILRHFRHDNIICIRDIMKPPENKDEFNDVYVVFDLMEADLHRIIHSDQPLTDEHVRYFLYQILRGLKYIHTAKVLHRDLKPSNLLVNENAELRIGDFGMARGLCSSPVEQKRVMTEYVATRWYRAPELMLSLNEYSEAIDMWSVGCIFAEMLGRKHLFPGTNYLNQLQLILSITGTPSQSFIQRMGAERVKTYLHHLPSKEAVPFDKVFPDADKEAVDLLSQMLLLDPKGRITVEEALKHPYVKGYHNLDDEPSCYSELDFEFDKVLMTKQALKDAIVKEIEDFQRKNSLVLSPVVVSVNTAAQGQTTSIADTKGVSAVTLAAIQQKGEQNLKRKHEKGQHKGGKRPRQKKNQLKENNSQSDEGTSSDLSESDKKLLERWENMRKTTKPFIHPIRKYMNELKALKDEILEDQETCDPKTGHKDISSLPQVTQQFQFTQFVPQDCNGNIPTLKAVKIPYQVTTMNVLQAVADSNINENGKENTVDAPNPAIISLPQNTASSVHSLTSLPQLPRNMPQVSSSNLTGQLISQTVPITCSSKQANVNKALGQTFPTRTTAASSKPHPVLVTIATNAQTSSVPQSSESSSKHQQFVTTRPNIVTQSQTFTPVVGQVPSTVILPQTFNMVTTPAVQPSGTHTVPFQLAPLNLAPNLQVVNSQVPLLPATLPKPGHVAIQPGSTRVGFPLQPLIVSSTSQAPLATQTKQNLTLRKPQRISNIFPTGVQGIPFQAVPVSNYPSVSTVTAPSPSPRPRSMSSSHVEEEYNQHKKLCRTSSLSNLAPLNSSSQPCKPTPPAVSIATNTVTITTTHVSQTNKTAAAMTTPSVVSSQDVTQSNVTESPSTFISSLFPEISYEAVVTQSLSNTPVPLATSQDTTTSIPLDNSFSSSKDPGLVTNSDISILNTVINQIVKPNSNTDGSRAGVGSISFLDPGAVSQTNVKTSSTDVTTVPSSDANSLGNELLNNTQGIAVSTLVCNTGGLAQVSSVQSKLNSMALSGYKDPNLCACAVSPLPTNSLNQTSSYGQSTLLNQIASPQSVCGIPSESLTLEQQQFLQFLSTQSNTIGDQSPNLQRLLSAISELSDKGDASQVETLDDADTQGQSFAEEIIYSTGFTDKSARGAGSGYGLGIDIEELFANAGGDFNILSPSPPNNNMNPLNSPCLSASLLSDWLAGQEMPVDIEEIQKELESNSALALFQDMDSS</sequence>
<dbReference type="KEGG" id="aten:116293978"/>
<dbReference type="GO" id="GO:0141124">
    <property type="term" value="P:intracellular signaling cassette"/>
    <property type="evidence" value="ECO:0007669"/>
    <property type="project" value="UniProtKB-ARBA"/>
</dbReference>
<keyword evidence="4" id="KW-0963">Cytoplasm</keyword>
<dbReference type="AlphaFoldDB" id="A0A6P8HNT6"/>
<dbReference type="Gene3D" id="1.10.510.10">
    <property type="entry name" value="Transferase(Phosphotransferase) domain 1"/>
    <property type="match status" value="1"/>
</dbReference>
<protein>
    <recommendedName>
        <fullName evidence="16">Mitogen-activated protein kinase 7</fullName>
    </recommendedName>
</protein>
<dbReference type="GO" id="GO:0005737">
    <property type="term" value="C:cytoplasm"/>
    <property type="evidence" value="ECO:0007669"/>
    <property type="project" value="UniProtKB-SubCell"/>
</dbReference>
<keyword evidence="10" id="KW-0221">Differentiation</keyword>
<accession>A0A6P8HNT6</accession>
<evidence type="ECO:0000256" key="11">
    <source>
        <dbReference type="ARBA" id="ARBA00022840"/>
    </source>
</evidence>
<evidence type="ECO:0000313" key="21">
    <source>
        <dbReference type="RefSeq" id="XP_031557341.1"/>
    </source>
</evidence>
<dbReference type="SUPFAM" id="SSF56112">
    <property type="entry name" value="Protein kinase-like (PK-like)"/>
    <property type="match status" value="1"/>
</dbReference>
<keyword evidence="9" id="KW-0418">Kinase</keyword>
<dbReference type="InterPro" id="IPR050117">
    <property type="entry name" value="MAPK"/>
</dbReference>
<dbReference type="RefSeq" id="XP_031557341.1">
    <property type="nucleotide sequence ID" value="XM_031701481.1"/>
</dbReference>
<evidence type="ECO:0000256" key="6">
    <source>
        <dbReference type="ARBA" id="ARBA00022553"/>
    </source>
</evidence>
<comment type="function">
    <text evidence="15">Plays a role in various cellular processes such as proliferation, differentiation and cell survival. The upstream activator of MAPK7 is the MAPK kinase MAP2K5. Upon activation, it translocates to the nucleus and phosphorylates various downstream targets including MEF2C. EGF activates MAPK7 through a Ras-independent and MAP2K5-dependent pathway. As part of the MAPK/ERK signaling pathway, acts as a negative regulator of apoptosis in cardiomyocytes via interaction with STUB1/CHIP and promotion of STUB1-mediated ubiquitination and degradation of ICER-type isoforms of CREM. May have a role in muscle cell differentiation. May be important for endothelial function and maintenance of blood vessel integrity. MAP2K5 and MAPK7 interact specifically with one another and not with MEK1/ERK1 or MEK2/ERK2 pathways. Phosphorylates SGK1 at Ser-78 and this is required for growth factor-induced cell cycle progression. Involved in the regulation of p53/TP53 by disrupting the PML-MDM2 interaction.</text>
</comment>
<feature type="binding site" evidence="17">
    <location>
        <position position="53"/>
    </location>
    <ligand>
        <name>ATP</name>
        <dbReference type="ChEBI" id="CHEBI:30616"/>
    </ligand>
</feature>
<dbReference type="GO" id="GO:0005524">
    <property type="term" value="F:ATP binding"/>
    <property type="evidence" value="ECO:0007669"/>
    <property type="project" value="UniProtKB-UniRule"/>
</dbReference>
<keyword evidence="6" id="KW-0597">Phosphoprotein</keyword>
<evidence type="ECO:0000256" key="4">
    <source>
        <dbReference type="ARBA" id="ARBA00022490"/>
    </source>
</evidence>
<evidence type="ECO:0000256" key="14">
    <source>
        <dbReference type="ARBA" id="ARBA00023306"/>
    </source>
</evidence>
<organism evidence="20 21">
    <name type="scientific">Actinia tenebrosa</name>
    <name type="common">Australian red waratah sea anemone</name>
    <dbReference type="NCBI Taxonomy" id="6105"/>
    <lineage>
        <taxon>Eukaryota</taxon>
        <taxon>Metazoa</taxon>
        <taxon>Cnidaria</taxon>
        <taxon>Anthozoa</taxon>
        <taxon>Hexacorallia</taxon>
        <taxon>Actiniaria</taxon>
        <taxon>Actiniidae</taxon>
        <taxon>Actinia</taxon>
    </lineage>
</organism>
<dbReference type="OrthoDB" id="192887at2759"/>
<evidence type="ECO:0000256" key="2">
    <source>
        <dbReference type="ARBA" id="ARBA00004322"/>
    </source>
</evidence>
<dbReference type="PROSITE" id="PS00107">
    <property type="entry name" value="PROTEIN_KINASE_ATP"/>
    <property type="match status" value="1"/>
</dbReference>
<dbReference type="CDD" id="cd07855">
    <property type="entry name" value="STKc_ERK5"/>
    <property type="match status" value="1"/>
</dbReference>
<feature type="compositionally biased region" description="Basic residues" evidence="18">
    <location>
        <begin position="405"/>
        <end position="424"/>
    </location>
</feature>
<evidence type="ECO:0000256" key="18">
    <source>
        <dbReference type="SAM" id="MobiDB-lite"/>
    </source>
</evidence>
<dbReference type="FunFam" id="3.30.200.20:FF:000242">
    <property type="entry name" value="Mitogen-activated protein kinase"/>
    <property type="match status" value="1"/>
</dbReference>
<evidence type="ECO:0000256" key="17">
    <source>
        <dbReference type="PROSITE-ProRule" id="PRU10141"/>
    </source>
</evidence>
<feature type="region of interest" description="Disordered" evidence="18">
    <location>
        <begin position="399"/>
        <end position="445"/>
    </location>
</feature>
<keyword evidence="13" id="KW-0539">Nucleus</keyword>
<evidence type="ECO:0000256" key="9">
    <source>
        <dbReference type="ARBA" id="ARBA00022777"/>
    </source>
</evidence>
<dbReference type="GO" id="GO:0016605">
    <property type="term" value="C:PML body"/>
    <property type="evidence" value="ECO:0007669"/>
    <property type="project" value="UniProtKB-SubCell"/>
</dbReference>
<evidence type="ECO:0000256" key="7">
    <source>
        <dbReference type="ARBA" id="ARBA00022679"/>
    </source>
</evidence>
<dbReference type="Gene3D" id="3.30.200.20">
    <property type="entry name" value="Phosphorylase Kinase, domain 1"/>
    <property type="match status" value="1"/>
</dbReference>
<dbReference type="InterPro" id="IPR017441">
    <property type="entry name" value="Protein_kinase_ATP_BS"/>
</dbReference>
<feature type="region of interest" description="Disordered" evidence="18">
    <location>
        <begin position="807"/>
        <end position="836"/>
    </location>
</feature>
<dbReference type="InterPro" id="IPR008271">
    <property type="entry name" value="Ser/Thr_kinase_AS"/>
</dbReference>
<dbReference type="PANTHER" id="PTHR24055">
    <property type="entry name" value="MITOGEN-ACTIVATED PROTEIN KINASE"/>
    <property type="match status" value="1"/>
</dbReference>
<feature type="domain" description="Protein kinase" evidence="19">
    <location>
        <begin position="23"/>
        <end position="315"/>
    </location>
</feature>
<dbReference type="FunFam" id="1.10.510.10:FF:000013">
    <property type="entry name" value="Mitogen-activated protein kinase"/>
    <property type="match status" value="1"/>
</dbReference>
<dbReference type="PROSITE" id="PS50011">
    <property type="entry name" value="PROTEIN_KINASE_DOM"/>
    <property type="match status" value="1"/>
</dbReference>
<proteinExistence type="predicted"/>
<dbReference type="InterPro" id="IPR011009">
    <property type="entry name" value="Kinase-like_dom_sf"/>
</dbReference>
<evidence type="ECO:0000256" key="3">
    <source>
        <dbReference type="ARBA" id="ARBA00004496"/>
    </source>
</evidence>
<keyword evidence="14" id="KW-0131">Cell cycle</keyword>
<keyword evidence="11 17" id="KW-0067">ATP-binding</keyword>
<comment type="subcellular location">
    <subcellularLocation>
        <location evidence="3">Cytoplasm</location>
    </subcellularLocation>
    <subcellularLocation>
        <location evidence="2">Nucleus</location>
        <location evidence="2">PML body</location>
    </subcellularLocation>
</comment>